<name>A0A0M1P3P3_9BACL</name>
<dbReference type="GO" id="GO:0004497">
    <property type="term" value="F:monooxygenase activity"/>
    <property type="evidence" value="ECO:0007669"/>
    <property type="project" value="UniProtKB-KW"/>
</dbReference>
<dbReference type="OrthoDB" id="7239898at2"/>
<evidence type="ECO:0000256" key="2">
    <source>
        <dbReference type="ARBA" id="ARBA00022643"/>
    </source>
</evidence>
<accession>A0A0M1P3P3</accession>
<evidence type="ECO:0000256" key="1">
    <source>
        <dbReference type="ARBA" id="ARBA00022630"/>
    </source>
</evidence>
<dbReference type="PANTHER" id="PTHR30011">
    <property type="entry name" value="ALKANESULFONATE MONOOXYGENASE-RELATED"/>
    <property type="match status" value="1"/>
</dbReference>
<dbReference type="RefSeq" id="WP_054402153.1">
    <property type="nucleotide sequence ID" value="NZ_LIUT01000001.1"/>
</dbReference>
<reference evidence="7" key="1">
    <citation type="submission" date="2015-08" db="EMBL/GenBank/DDBJ databases">
        <title>Genome sequencing project for genomic taxonomy and phylogenomics of Bacillus-like bacteria.</title>
        <authorList>
            <person name="Liu B."/>
            <person name="Wang J."/>
            <person name="Zhu Y."/>
            <person name="Liu G."/>
            <person name="Chen Q."/>
            <person name="Chen Z."/>
            <person name="Lan J."/>
            <person name="Che J."/>
            <person name="Ge C."/>
            <person name="Shi H."/>
            <person name="Pan Z."/>
            <person name="Liu X."/>
        </authorList>
    </citation>
    <scope>NUCLEOTIDE SEQUENCE [LARGE SCALE GENOMIC DNA]</scope>
    <source>
        <strain evidence="7">FJAT-22460</strain>
    </source>
</reference>
<proteinExistence type="predicted"/>
<dbReference type="SUPFAM" id="SSF51679">
    <property type="entry name" value="Bacterial luciferase-like"/>
    <property type="match status" value="1"/>
</dbReference>
<keyword evidence="7" id="KW-1185">Reference proteome</keyword>
<protein>
    <submittedName>
        <fullName evidence="6">5,10-methylene tetrahydromethanopterin reductase</fullName>
    </submittedName>
</protein>
<dbReference type="PANTHER" id="PTHR30011:SF16">
    <property type="entry name" value="C2H2 FINGER DOMAIN TRANSCRIPTION FACTOR (EUROFUNG)-RELATED"/>
    <property type="match status" value="1"/>
</dbReference>
<keyword evidence="3" id="KW-0560">Oxidoreductase</keyword>
<evidence type="ECO:0000313" key="6">
    <source>
        <dbReference type="EMBL" id="KOR89106.1"/>
    </source>
</evidence>
<dbReference type="InterPro" id="IPR020020">
    <property type="entry name" value="Luciferase-type_oxidoreductase"/>
</dbReference>
<organism evidence="6 7">
    <name type="scientific">Paenibacillus solani</name>
    <dbReference type="NCBI Taxonomy" id="1705565"/>
    <lineage>
        <taxon>Bacteria</taxon>
        <taxon>Bacillati</taxon>
        <taxon>Bacillota</taxon>
        <taxon>Bacilli</taxon>
        <taxon>Bacillales</taxon>
        <taxon>Paenibacillaceae</taxon>
        <taxon>Paenibacillus</taxon>
    </lineage>
</organism>
<keyword evidence="4" id="KW-0503">Monooxygenase</keyword>
<feature type="domain" description="Luciferase-like" evidence="5">
    <location>
        <begin position="36"/>
        <end position="230"/>
    </location>
</feature>
<evidence type="ECO:0000256" key="4">
    <source>
        <dbReference type="ARBA" id="ARBA00023033"/>
    </source>
</evidence>
<dbReference type="Gene3D" id="3.20.20.30">
    <property type="entry name" value="Luciferase-like domain"/>
    <property type="match status" value="1"/>
</dbReference>
<dbReference type="Proteomes" id="UP000036932">
    <property type="component" value="Unassembled WGS sequence"/>
</dbReference>
<dbReference type="EMBL" id="LIUT01000001">
    <property type="protein sequence ID" value="KOR89106.1"/>
    <property type="molecule type" value="Genomic_DNA"/>
</dbReference>
<dbReference type="NCBIfam" id="TIGR03571">
    <property type="entry name" value="lucif_BA3436"/>
    <property type="match status" value="1"/>
</dbReference>
<dbReference type="Pfam" id="PF00296">
    <property type="entry name" value="Bac_luciferase"/>
    <property type="match status" value="1"/>
</dbReference>
<keyword evidence="1" id="KW-0285">Flavoprotein</keyword>
<evidence type="ECO:0000256" key="3">
    <source>
        <dbReference type="ARBA" id="ARBA00023002"/>
    </source>
</evidence>
<dbReference type="GO" id="GO:0016705">
    <property type="term" value="F:oxidoreductase activity, acting on paired donors, with incorporation or reduction of molecular oxygen"/>
    <property type="evidence" value="ECO:0007669"/>
    <property type="project" value="InterPro"/>
</dbReference>
<evidence type="ECO:0000259" key="5">
    <source>
        <dbReference type="Pfam" id="PF00296"/>
    </source>
</evidence>
<dbReference type="InterPro" id="IPR051260">
    <property type="entry name" value="Diverse_substr_monoxygenases"/>
</dbReference>
<dbReference type="PATRIC" id="fig|1705565.3.peg.3527"/>
<dbReference type="InterPro" id="IPR036661">
    <property type="entry name" value="Luciferase-like_sf"/>
</dbReference>
<gene>
    <name evidence="6" type="ORF">AM231_07980</name>
</gene>
<sequence length="318" mass="35928">MDKFASHTGYSNMFKEKELTLGLYFPLESYEGSIAEMDLEHQMNLAKKAEEARFASLFVRDVPLNVPSFGDAGQLYDPWVFLGYLAAHTKQISLGTGSIVTTLRHPLHVAKAAASVDRISGKRLVLGIATGDRPSEFSAFSVDREQRSNLFRESLHVMRKVWNEEFPEIHSPSLNLQGGDLLPKPELKDIPILVTGHSTQTPKWIAENSDGWFYYPRNINNQAALIKEWRTLTNIFKPFSQSLYIDLSENPNEGPTPIHLGFRTGRQFLIDYLNALKEIGVNHLAFNLKYGQRPVEEVIQELGEEVVPLFPALSNKEV</sequence>
<dbReference type="AlphaFoldDB" id="A0A0M1P3P3"/>
<comment type="caution">
    <text evidence="6">The sequence shown here is derived from an EMBL/GenBank/DDBJ whole genome shotgun (WGS) entry which is preliminary data.</text>
</comment>
<keyword evidence="2" id="KW-0288">FMN</keyword>
<dbReference type="InterPro" id="IPR011251">
    <property type="entry name" value="Luciferase-like_dom"/>
</dbReference>
<evidence type="ECO:0000313" key="7">
    <source>
        <dbReference type="Proteomes" id="UP000036932"/>
    </source>
</evidence>